<reference evidence="4" key="1">
    <citation type="journal article" date="2018" name="Genome Announc.">
        <title>Draft Genome Sequence of "Candidatus Phycosocius bacilliformis," an Alphaproteobacterial Ectosymbiont of the Hydrocarbon-Producing Green Alga Botryococcus braunii.</title>
        <authorList>
            <person name="Tanabe Y."/>
            <person name="Yamaguchi H."/>
            <person name="Watanabe M.M."/>
        </authorList>
    </citation>
    <scope>NUCLEOTIDE SEQUENCE [LARGE SCALE GENOMIC DNA]</scope>
    <source>
        <strain evidence="4">BOTRYCO-2</strain>
    </source>
</reference>
<keyword evidence="5" id="KW-1185">Reference proteome</keyword>
<accession>A0A2P2E821</accession>
<dbReference type="EMBL" id="BFBR01000002">
    <property type="protein sequence ID" value="GBF57184.1"/>
    <property type="molecule type" value="Genomic_DNA"/>
</dbReference>
<keyword evidence="2" id="KW-0732">Signal</keyword>
<evidence type="ECO:0000256" key="2">
    <source>
        <dbReference type="SAM" id="SignalP"/>
    </source>
</evidence>
<dbReference type="EC" id="5.2.1.8" evidence="4"/>
<organism evidence="4 5">
    <name type="scientific">Candidatus Phycosocius bacilliformis</name>
    <dbReference type="NCBI Taxonomy" id="1445552"/>
    <lineage>
        <taxon>Bacteria</taxon>
        <taxon>Pseudomonadati</taxon>
        <taxon>Pseudomonadota</taxon>
        <taxon>Alphaproteobacteria</taxon>
        <taxon>Caulobacterales</taxon>
        <taxon>Caulobacterales incertae sedis</taxon>
        <taxon>Candidatus Phycosocius</taxon>
    </lineage>
</organism>
<protein>
    <submittedName>
        <fullName evidence="4">Peptidyl-prolyl cis-trans isomerase cyp18</fullName>
        <ecNumber evidence="4">5.2.1.8</ecNumber>
    </submittedName>
</protein>
<dbReference type="SUPFAM" id="SSF50891">
    <property type="entry name" value="Cyclophilin-like"/>
    <property type="match status" value="1"/>
</dbReference>
<evidence type="ECO:0000313" key="5">
    <source>
        <dbReference type="Proteomes" id="UP000245086"/>
    </source>
</evidence>
<feature type="chain" id="PRO_5015114250" evidence="2">
    <location>
        <begin position="25"/>
        <end position="230"/>
    </location>
</feature>
<evidence type="ECO:0000313" key="4">
    <source>
        <dbReference type="EMBL" id="GBF57184.1"/>
    </source>
</evidence>
<dbReference type="InterPro" id="IPR029000">
    <property type="entry name" value="Cyclophilin-like_dom_sf"/>
</dbReference>
<dbReference type="PANTHER" id="PTHR47511">
    <property type="entry name" value="PEPTIDYL-PROLYL CIS-TRANS ISOMERASE CYP23"/>
    <property type="match status" value="1"/>
</dbReference>
<dbReference type="AlphaFoldDB" id="A0A2P2E821"/>
<dbReference type="RefSeq" id="WP_108984059.1">
    <property type="nucleotide sequence ID" value="NZ_BFBR01000002.1"/>
</dbReference>
<feature type="domain" description="PPIase cyclophilin-type" evidence="3">
    <location>
        <begin position="48"/>
        <end position="207"/>
    </location>
</feature>
<feature type="compositionally biased region" description="Pro residues" evidence="1">
    <location>
        <begin position="208"/>
        <end position="220"/>
    </location>
</feature>
<gene>
    <name evidence="4" type="ORF">PbB2_00845</name>
</gene>
<comment type="caution">
    <text evidence="4">The sequence shown here is derived from an EMBL/GenBank/DDBJ whole genome shotgun (WGS) entry which is preliminary data.</text>
</comment>
<dbReference type="InterPro" id="IPR002130">
    <property type="entry name" value="Cyclophilin-type_PPIase_dom"/>
</dbReference>
<feature type="region of interest" description="Disordered" evidence="1">
    <location>
        <begin position="186"/>
        <end position="230"/>
    </location>
</feature>
<keyword evidence="4" id="KW-0413">Isomerase</keyword>
<dbReference type="InterPro" id="IPR044233">
    <property type="entry name" value="CYP23-like"/>
</dbReference>
<name>A0A2P2E821_9PROT</name>
<dbReference type="GO" id="GO:0003755">
    <property type="term" value="F:peptidyl-prolyl cis-trans isomerase activity"/>
    <property type="evidence" value="ECO:0007669"/>
    <property type="project" value="UniProtKB-EC"/>
</dbReference>
<dbReference type="Pfam" id="PF00160">
    <property type="entry name" value="Pro_isomerase"/>
    <property type="match status" value="1"/>
</dbReference>
<proteinExistence type="predicted"/>
<dbReference type="PROSITE" id="PS50072">
    <property type="entry name" value="CSA_PPIASE_2"/>
    <property type="match status" value="1"/>
</dbReference>
<feature type="signal peptide" evidence="2">
    <location>
        <begin position="1"/>
        <end position="24"/>
    </location>
</feature>
<dbReference type="Proteomes" id="UP000245086">
    <property type="component" value="Unassembled WGS sequence"/>
</dbReference>
<evidence type="ECO:0000259" key="3">
    <source>
        <dbReference type="PROSITE" id="PS50072"/>
    </source>
</evidence>
<dbReference type="Gene3D" id="2.40.100.10">
    <property type="entry name" value="Cyclophilin-like"/>
    <property type="match status" value="1"/>
</dbReference>
<sequence length="230" mass="24016">MKRRALLAGLLIASALILPQISVAQGSSEPAPALNATVPPAPKVFLTTTMGEIEITLDPVGAPKTSAHMLAMFQSGHYVGAAVFRIEPGFLIQIGDLDANFKGRYPPLKPVELETATNRHAKGAVGLARGDDPNSGHSSFYFDLAENASLNADPKAAPNTTGYASFGRVTAGWEVVEAMAKVERAASGGPFPGKAPVTPIVITGVRTDPPPPPKPKPAVRPAPKASKKKR</sequence>
<dbReference type="PANTHER" id="PTHR47511:SF1">
    <property type="entry name" value="PEPTIDYL-PROLYL CIS-TRANS ISOMERASE CYP23"/>
    <property type="match status" value="1"/>
</dbReference>
<dbReference type="OrthoDB" id="9807797at2"/>
<evidence type="ECO:0000256" key="1">
    <source>
        <dbReference type="SAM" id="MobiDB-lite"/>
    </source>
</evidence>